<dbReference type="AlphaFoldDB" id="A0A0M6WVN4"/>
<keyword evidence="1" id="KW-0812">Transmembrane</keyword>
<dbReference type="Proteomes" id="UP000095395">
    <property type="component" value="Unassembled WGS sequence"/>
</dbReference>
<dbReference type="RefSeq" id="WP_055040151.1">
    <property type="nucleotide sequence ID" value="NZ_CVRS01000092.1"/>
</dbReference>
<proteinExistence type="predicted"/>
<keyword evidence="5" id="KW-1185">Reference proteome</keyword>
<evidence type="ECO:0000313" key="3">
    <source>
        <dbReference type="EMBL" id="CRL41626.1"/>
    </source>
</evidence>
<dbReference type="EMBL" id="CVRS01000092">
    <property type="protein sequence ID" value="CRL41626.1"/>
    <property type="molecule type" value="Genomic_DNA"/>
</dbReference>
<evidence type="ECO:0000313" key="6">
    <source>
        <dbReference type="Proteomes" id="UP000095395"/>
    </source>
</evidence>
<dbReference type="STRING" id="360807.ERS852392_00925"/>
<evidence type="ECO:0000313" key="4">
    <source>
        <dbReference type="EMBL" id="CUN62357.1"/>
    </source>
</evidence>
<dbReference type="Pfam" id="PF05569">
    <property type="entry name" value="Peptidase_M56"/>
    <property type="match status" value="1"/>
</dbReference>
<feature type="transmembrane region" description="Helical" evidence="1">
    <location>
        <begin position="84"/>
        <end position="105"/>
    </location>
</feature>
<dbReference type="InterPro" id="IPR008756">
    <property type="entry name" value="Peptidase_M56"/>
</dbReference>
<evidence type="ECO:0000259" key="2">
    <source>
        <dbReference type="Pfam" id="PF05569"/>
    </source>
</evidence>
<feature type="transmembrane region" description="Helical" evidence="1">
    <location>
        <begin position="6"/>
        <end position="28"/>
    </location>
</feature>
<dbReference type="EMBL" id="CYYR01000004">
    <property type="protein sequence ID" value="CUN62357.1"/>
    <property type="molecule type" value="Genomic_DNA"/>
</dbReference>
<dbReference type="Proteomes" id="UP000049828">
    <property type="component" value="Unassembled WGS sequence"/>
</dbReference>
<evidence type="ECO:0000313" key="5">
    <source>
        <dbReference type="Proteomes" id="UP000049828"/>
    </source>
</evidence>
<sequence>MRWTNELFYILFLNSITGAIAYGFWSVLKKNMAWRKKLKYIYPMLGIVEAFFIFPIMYSYLKISTHVPGSHGAYYGTLFLRTPFIYNVQCVIAGIWIVGAVWNLAKYAFQYLKFQKVLEKSVSFRLPETEKNKIMRELGMKGNVELYQNYAVTSPIVIGWRQKKIIFPVREYEEKELTTILYHELVHIRQHILEMRGSCHMGMVI</sequence>
<accession>A0A0M6WVN4</accession>
<organism evidence="3 5">
    <name type="scientific">Roseburia inulinivorans</name>
    <dbReference type="NCBI Taxonomy" id="360807"/>
    <lineage>
        <taxon>Bacteria</taxon>
        <taxon>Bacillati</taxon>
        <taxon>Bacillota</taxon>
        <taxon>Clostridia</taxon>
        <taxon>Lachnospirales</taxon>
        <taxon>Lachnospiraceae</taxon>
        <taxon>Roseburia</taxon>
    </lineage>
</organism>
<reference evidence="3" key="1">
    <citation type="submission" date="2015-05" db="EMBL/GenBank/DDBJ databases">
        <authorList>
            <person name="Wang D.B."/>
            <person name="Wang M."/>
        </authorList>
    </citation>
    <scope>NUCLEOTIDE SEQUENCE [LARGE SCALE GENOMIC DNA]</scope>
    <source>
        <strain evidence="3">L1-83</strain>
    </source>
</reference>
<reference evidence="5" key="2">
    <citation type="submission" date="2015-05" db="EMBL/GenBank/DDBJ databases">
        <authorList>
            <consortium name="Pathogen Informatics"/>
        </authorList>
    </citation>
    <scope>NUCLEOTIDE SEQUENCE [LARGE SCALE GENOMIC DNA]</scope>
    <source>
        <strain evidence="4 6">2789STDY5608835</strain>
        <strain evidence="5">L1-83</strain>
    </source>
</reference>
<feature type="domain" description="Peptidase M56" evidence="2">
    <location>
        <begin position="87"/>
        <end position="191"/>
    </location>
</feature>
<name>A0A0M6WVN4_9FIRM</name>
<keyword evidence="1" id="KW-0472">Membrane</keyword>
<feature type="transmembrane region" description="Helical" evidence="1">
    <location>
        <begin position="40"/>
        <end position="61"/>
    </location>
</feature>
<gene>
    <name evidence="4" type="ORF">ERS852392_00925</name>
    <name evidence="3" type="ORF">RIL183_06621</name>
</gene>
<evidence type="ECO:0000256" key="1">
    <source>
        <dbReference type="SAM" id="Phobius"/>
    </source>
</evidence>
<protein>
    <submittedName>
        <fullName evidence="4">Antirepressor regulating drug resistance, predicted signal transduction N-terminal membrane component</fullName>
    </submittedName>
</protein>
<keyword evidence="1" id="KW-1133">Transmembrane helix</keyword>